<organism evidence="1 2">
    <name type="scientific">Chitinophaga fulva</name>
    <dbReference type="NCBI Taxonomy" id="2728842"/>
    <lineage>
        <taxon>Bacteria</taxon>
        <taxon>Pseudomonadati</taxon>
        <taxon>Bacteroidota</taxon>
        <taxon>Chitinophagia</taxon>
        <taxon>Chitinophagales</taxon>
        <taxon>Chitinophagaceae</taxon>
        <taxon>Chitinophaga</taxon>
    </lineage>
</organism>
<evidence type="ECO:0000313" key="1">
    <source>
        <dbReference type="EMBL" id="NML42011.1"/>
    </source>
</evidence>
<evidence type="ECO:0000313" key="2">
    <source>
        <dbReference type="Proteomes" id="UP000583266"/>
    </source>
</evidence>
<reference evidence="1 2" key="1">
    <citation type="submission" date="2020-04" db="EMBL/GenBank/DDBJ databases">
        <title>Chitinophaga sp. G-6-1-13 sp. nov., isolated from soil.</title>
        <authorList>
            <person name="Dahal R.H."/>
            <person name="Chaudhary D.K."/>
        </authorList>
    </citation>
    <scope>NUCLEOTIDE SEQUENCE [LARGE SCALE GENOMIC DNA]</scope>
    <source>
        <strain evidence="1 2">G-6-1-13</strain>
    </source>
</reference>
<dbReference type="RefSeq" id="WP_169229013.1">
    <property type="nucleotide sequence ID" value="NZ_JABBGC010000004.1"/>
</dbReference>
<dbReference type="Proteomes" id="UP000583266">
    <property type="component" value="Unassembled WGS sequence"/>
</dbReference>
<protein>
    <submittedName>
        <fullName evidence="1">Uncharacterized protein</fullName>
    </submittedName>
</protein>
<comment type="caution">
    <text evidence="1">The sequence shown here is derived from an EMBL/GenBank/DDBJ whole genome shotgun (WGS) entry which is preliminary data.</text>
</comment>
<keyword evidence="2" id="KW-1185">Reference proteome</keyword>
<proteinExistence type="predicted"/>
<dbReference type="AlphaFoldDB" id="A0A848GX60"/>
<dbReference type="EMBL" id="JABBGC010000004">
    <property type="protein sequence ID" value="NML42011.1"/>
    <property type="molecule type" value="Genomic_DNA"/>
</dbReference>
<sequence>MWSPLYWYYEIRSDRSYSQRILTGDVLNVLNNTGELQRIDKQEFGNIERFPWISVVAVNSNNGNYATYAGYKSRWINLIAVVGSKSDPRNETLYVSLLARIAEKLNWELILEEDEDGNEDVVLREKLLQ</sequence>
<accession>A0A848GX60</accession>
<name>A0A848GX60_9BACT</name>
<gene>
    <name evidence="1" type="ORF">HHL17_32800</name>
</gene>